<dbReference type="SUPFAM" id="SSF53098">
    <property type="entry name" value="Ribonuclease H-like"/>
    <property type="match status" value="1"/>
</dbReference>
<proteinExistence type="predicted"/>
<protein>
    <submittedName>
        <fullName evidence="1">Uncharacterized protein</fullName>
    </submittedName>
</protein>
<sequence length="208" mass="23915">MICYSGENFLNGIPIQDNIVAENDKGLIVILNNALYNYQEIPFMAIDFGAVVTLTGIWVFFNIHVPEKKSVDNFKIKIDEILYSTINAYKIELIKKKALQAIQDKDFKITSDDISSFHCKIARKNGIAISETQSRELEKFAEVHNKEDNHLGGIYTPDPRWITVVCRNQSNLLKAFALCWRAFQSNIQLSFNDSDYDWPFIVERASRI</sequence>
<comment type="caution">
    <text evidence="1">The sequence shown here is derived from an EMBL/GenBank/DDBJ whole genome shotgun (WGS) entry which is preliminary data.</text>
</comment>
<dbReference type="GO" id="GO:0003676">
    <property type="term" value="F:nucleic acid binding"/>
    <property type="evidence" value="ECO:0007669"/>
    <property type="project" value="InterPro"/>
</dbReference>
<dbReference type="Proteomes" id="UP000265703">
    <property type="component" value="Unassembled WGS sequence"/>
</dbReference>
<keyword evidence="2" id="KW-1185">Reference proteome</keyword>
<dbReference type="Gene3D" id="3.30.420.10">
    <property type="entry name" value="Ribonuclease H-like superfamily/Ribonuclease H"/>
    <property type="match status" value="1"/>
</dbReference>
<evidence type="ECO:0000313" key="2">
    <source>
        <dbReference type="Proteomes" id="UP000265703"/>
    </source>
</evidence>
<dbReference type="EMBL" id="QKYT01000270">
    <property type="protein sequence ID" value="RIA88301.1"/>
    <property type="molecule type" value="Genomic_DNA"/>
</dbReference>
<dbReference type="InterPro" id="IPR012337">
    <property type="entry name" value="RNaseH-like_sf"/>
</dbReference>
<gene>
    <name evidence="1" type="ORF">C1645_826563</name>
</gene>
<dbReference type="InterPro" id="IPR036397">
    <property type="entry name" value="RNaseH_sf"/>
</dbReference>
<reference evidence="1 2" key="1">
    <citation type="submission" date="2018-06" db="EMBL/GenBank/DDBJ databases">
        <title>Comparative genomics reveals the genomic features of Rhizophagus irregularis, R. cerebriforme, R. diaphanum and Gigaspora rosea, and their symbiotic lifestyle signature.</title>
        <authorList>
            <person name="Morin E."/>
            <person name="San Clemente H."/>
            <person name="Chen E.C.H."/>
            <person name="De La Providencia I."/>
            <person name="Hainaut M."/>
            <person name="Kuo A."/>
            <person name="Kohler A."/>
            <person name="Murat C."/>
            <person name="Tang N."/>
            <person name="Roy S."/>
            <person name="Loubradou J."/>
            <person name="Henrissat B."/>
            <person name="Grigoriev I.V."/>
            <person name="Corradi N."/>
            <person name="Roux C."/>
            <person name="Martin F.M."/>
        </authorList>
    </citation>
    <scope>NUCLEOTIDE SEQUENCE [LARGE SCALE GENOMIC DNA]</scope>
    <source>
        <strain evidence="1 2">DAOM 227022</strain>
    </source>
</reference>
<accession>A0A397SZG2</accession>
<evidence type="ECO:0000313" key="1">
    <source>
        <dbReference type="EMBL" id="RIA88301.1"/>
    </source>
</evidence>
<dbReference type="OrthoDB" id="2478984at2759"/>
<organism evidence="1 2">
    <name type="scientific">Glomus cerebriforme</name>
    <dbReference type="NCBI Taxonomy" id="658196"/>
    <lineage>
        <taxon>Eukaryota</taxon>
        <taxon>Fungi</taxon>
        <taxon>Fungi incertae sedis</taxon>
        <taxon>Mucoromycota</taxon>
        <taxon>Glomeromycotina</taxon>
        <taxon>Glomeromycetes</taxon>
        <taxon>Glomerales</taxon>
        <taxon>Glomeraceae</taxon>
        <taxon>Glomus</taxon>
    </lineage>
</organism>
<name>A0A397SZG2_9GLOM</name>
<dbReference type="STRING" id="658196.A0A397SZG2"/>
<dbReference type="AlphaFoldDB" id="A0A397SZG2"/>